<reference evidence="3 4" key="1">
    <citation type="journal article" date="2011" name="PLoS Genet.">
        <title>Genomic analysis of the necrotrophic fungal pathogens Sclerotinia sclerotiorum and Botrytis cinerea.</title>
        <authorList>
            <person name="Amselem J."/>
            <person name="Cuomo C.A."/>
            <person name="van Kan J.A."/>
            <person name="Viaud M."/>
            <person name="Benito E.P."/>
            <person name="Couloux A."/>
            <person name="Coutinho P.M."/>
            <person name="de Vries R.P."/>
            <person name="Dyer P.S."/>
            <person name="Fillinger S."/>
            <person name="Fournier E."/>
            <person name="Gout L."/>
            <person name="Hahn M."/>
            <person name="Kohn L."/>
            <person name="Lapalu N."/>
            <person name="Plummer K.M."/>
            <person name="Pradier J.M."/>
            <person name="Quevillon E."/>
            <person name="Sharon A."/>
            <person name="Simon A."/>
            <person name="ten Have A."/>
            <person name="Tudzynski B."/>
            <person name="Tudzynski P."/>
            <person name="Wincker P."/>
            <person name="Andrew M."/>
            <person name="Anthouard V."/>
            <person name="Beever R.E."/>
            <person name="Beffa R."/>
            <person name="Benoit I."/>
            <person name="Bouzid O."/>
            <person name="Brault B."/>
            <person name="Chen Z."/>
            <person name="Choquer M."/>
            <person name="Collemare J."/>
            <person name="Cotton P."/>
            <person name="Danchin E.G."/>
            <person name="Da Silva C."/>
            <person name="Gautier A."/>
            <person name="Giraud C."/>
            <person name="Giraud T."/>
            <person name="Gonzalez C."/>
            <person name="Grossetete S."/>
            <person name="Guldener U."/>
            <person name="Henrissat B."/>
            <person name="Howlett B.J."/>
            <person name="Kodira C."/>
            <person name="Kretschmer M."/>
            <person name="Lappartient A."/>
            <person name="Leroch M."/>
            <person name="Levis C."/>
            <person name="Mauceli E."/>
            <person name="Neuveglise C."/>
            <person name="Oeser B."/>
            <person name="Pearson M."/>
            <person name="Poulain J."/>
            <person name="Poussereau N."/>
            <person name="Quesneville H."/>
            <person name="Rascle C."/>
            <person name="Schumacher J."/>
            <person name="Segurens B."/>
            <person name="Sexton A."/>
            <person name="Silva E."/>
            <person name="Sirven C."/>
            <person name="Soanes D.M."/>
            <person name="Talbot N.J."/>
            <person name="Templeton M."/>
            <person name="Yandava C."/>
            <person name="Yarden O."/>
            <person name="Zeng Q."/>
            <person name="Rollins J.A."/>
            <person name="Lebrun M.H."/>
            <person name="Dickman M."/>
        </authorList>
    </citation>
    <scope>NUCLEOTIDE SEQUENCE [LARGE SCALE GENOMIC DNA]</scope>
    <source>
        <strain evidence="3 4">B05.10</strain>
    </source>
</reference>
<feature type="compositionally biased region" description="Basic residues" evidence="1">
    <location>
        <begin position="153"/>
        <end position="162"/>
    </location>
</feature>
<gene>
    <name evidence="3" type="ORF">BCIN_03g00630</name>
</gene>
<evidence type="ECO:0000256" key="1">
    <source>
        <dbReference type="SAM" id="MobiDB-lite"/>
    </source>
</evidence>
<organism evidence="3 4">
    <name type="scientific">Botryotinia fuckeliana (strain B05.10)</name>
    <name type="common">Noble rot fungus</name>
    <name type="synonym">Botrytis cinerea</name>
    <dbReference type="NCBI Taxonomy" id="332648"/>
    <lineage>
        <taxon>Eukaryota</taxon>
        <taxon>Fungi</taxon>
        <taxon>Dikarya</taxon>
        <taxon>Ascomycota</taxon>
        <taxon>Pezizomycotina</taxon>
        <taxon>Leotiomycetes</taxon>
        <taxon>Helotiales</taxon>
        <taxon>Sclerotiniaceae</taxon>
        <taxon>Botrytis</taxon>
    </lineage>
</organism>
<keyword evidence="2" id="KW-0812">Transmembrane</keyword>
<keyword evidence="4" id="KW-1185">Reference proteome</keyword>
<dbReference type="EMBL" id="CP009807">
    <property type="protein sequence ID" value="ATZ47757.1"/>
    <property type="molecule type" value="Genomic_DNA"/>
</dbReference>
<proteinExistence type="predicted"/>
<reference evidence="3 4" key="2">
    <citation type="journal article" date="2012" name="Eukaryot. Cell">
        <title>Genome update of Botrytis cinerea strains B05.10 and T4.</title>
        <authorList>
            <person name="Staats M."/>
            <person name="van Kan J.A."/>
        </authorList>
    </citation>
    <scope>NUCLEOTIDE SEQUENCE [LARGE SCALE GENOMIC DNA]</scope>
    <source>
        <strain evidence="3 4">B05.10</strain>
    </source>
</reference>
<reference evidence="3 4" key="3">
    <citation type="journal article" date="2017" name="Mol. Plant Pathol.">
        <title>A gapless genome sequence of the fungus Botrytis cinerea.</title>
        <authorList>
            <person name="Van Kan J.A."/>
            <person name="Stassen J.H."/>
            <person name="Mosbach A."/>
            <person name="Van Der Lee T.A."/>
            <person name="Faino L."/>
            <person name="Farmer A.D."/>
            <person name="Papasotiriou D.G."/>
            <person name="Zhou S."/>
            <person name="Seidl M.F."/>
            <person name="Cottam E."/>
            <person name="Edel D."/>
            <person name="Hahn M."/>
            <person name="Schwartz D.C."/>
            <person name="Dietrich R.A."/>
            <person name="Widdison S."/>
            <person name="Scalliet G."/>
        </authorList>
    </citation>
    <scope>NUCLEOTIDE SEQUENCE [LARGE SCALE GENOMIC DNA]</scope>
    <source>
        <strain evidence="3 4">B05.10</strain>
    </source>
</reference>
<feature type="compositionally biased region" description="Basic residues" evidence="1">
    <location>
        <begin position="174"/>
        <end position="191"/>
    </location>
</feature>
<dbReference type="RefSeq" id="XP_001559482.1">
    <property type="nucleotide sequence ID" value="XM_001559432.2"/>
</dbReference>
<accession>A0A384JBF4</accession>
<dbReference type="Proteomes" id="UP000001798">
    <property type="component" value="Chromosome 3"/>
</dbReference>
<feature type="region of interest" description="Disordered" evidence="1">
    <location>
        <begin position="153"/>
        <end position="210"/>
    </location>
</feature>
<keyword evidence="2" id="KW-0472">Membrane</keyword>
<feature type="transmembrane region" description="Helical" evidence="2">
    <location>
        <begin position="126"/>
        <end position="148"/>
    </location>
</feature>
<dbReference type="AlphaFoldDB" id="A0A384JBF4"/>
<keyword evidence="2" id="KW-1133">Transmembrane helix</keyword>
<dbReference type="OrthoDB" id="3564009at2759"/>
<evidence type="ECO:0000313" key="4">
    <source>
        <dbReference type="Proteomes" id="UP000001798"/>
    </source>
</evidence>
<evidence type="ECO:0000313" key="3">
    <source>
        <dbReference type="EMBL" id="ATZ47757.1"/>
    </source>
</evidence>
<evidence type="ECO:0000256" key="2">
    <source>
        <dbReference type="SAM" id="Phobius"/>
    </source>
</evidence>
<sequence>MAPITFPILSSRSLPNKIANSTSSIIKLVTQSSAAFSAHAPSLAPVPPSSTLPSKSPISTAFPDLFREQSSTIIVDAPTTTYASYIELNDNAFTSEPTALSDSTSIGDSYEIKTQAPQPNNSGRDIGIVIGCIIGVLILGLIGWIYMMKAKRNPKKRRKGKGKEKEVVQETVKVRVKANKRKHRKHKKHRKTEAETAGGSGGEAPAAEGA</sequence>
<dbReference type="VEuPathDB" id="FungiDB:Bcin03g00630"/>
<protein>
    <submittedName>
        <fullName evidence="3">Uncharacterized protein</fullName>
    </submittedName>
</protein>
<name>A0A384JBF4_BOTFB</name>
<dbReference type="KEGG" id="bfu:BCIN_03g00630"/>
<dbReference type="GeneID" id="5440109"/>